<sequence length="725" mass="81029">MASSIAILTKSRSIIKKILTHHHHHHDSLVKSITTSSFLSQQPQLAEQQPHPSPPSPEQSPLPPNPASGSPLYNENWRNPIQPTSSSSASLIPLNFIHQESARIQALSQTLDLAAVKNVFADWTASQRWGDMKQLFELWIRSLDGRTGKPNKPDVDLYNLYLRANVMMGASAGELLDLVAQMEDYGIVSNTASFNLVLKAMHQTRETAAAEKLIERMLQSGKESLPDDESYDLVIGMLFLTDQIDSALKYVDLTLKYGYILSVKVFTECVRSCVDKGRLDTLVSIIDRCKKMDQNKALCPPWNLCNYIADVAMQEDNTELAYFSLEFMAKWIAIGGKARPPVLLSVDEGLVVAALGTAGRTYNMKLLDGSWALLKRSLRQKKAPNPESYLAKIYAQASLGNLQKAFSTLHELETAYGSSTTEAEDNLFSPFTSLYPLVVACSKNGFVTLDSVYYQLENLSQADPPYKSVAALNCIILGCSNTWDVDRAYQTFEAISSTFGLIPNTHSYNALINAFGKLKKTSEASSVFEHMISKGVKPNATTYSVLVDAHLVERDPKAALSVIDQMVNEGFEPSREMLKKWLVRIVRAGPGREEEQDVMSVHSPCKATPSSASSLRKEQSQVELEIKLLEALAIYPPAKLQGKFRKFEPAFASFSLCIHRHFVLYGLMEYLRRSFGRHFSASDVLQLLDRFYNLEMLKPDDEDVEILNQEEDFCLPPSYFVKEES</sequence>
<name>A0ACC0LJ70_RHOML</name>
<evidence type="ECO:0000313" key="2">
    <source>
        <dbReference type="Proteomes" id="UP001062846"/>
    </source>
</evidence>
<gene>
    <name evidence="1" type="ORF">RHMOL_Rhmol12G0158600</name>
</gene>
<dbReference type="Proteomes" id="UP001062846">
    <property type="component" value="Chromosome 12"/>
</dbReference>
<proteinExistence type="predicted"/>
<organism evidence="1 2">
    <name type="scientific">Rhododendron molle</name>
    <name type="common">Chinese azalea</name>
    <name type="synonym">Azalea mollis</name>
    <dbReference type="NCBI Taxonomy" id="49168"/>
    <lineage>
        <taxon>Eukaryota</taxon>
        <taxon>Viridiplantae</taxon>
        <taxon>Streptophyta</taxon>
        <taxon>Embryophyta</taxon>
        <taxon>Tracheophyta</taxon>
        <taxon>Spermatophyta</taxon>
        <taxon>Magnoliopsida</taxon>
        <taxon>eudicotyledons</taxon>
        <taxon>Gunneridae</taxon>
        <taxon>Pentapetalae</taxon>
        <taxon>asterids</taxon>
        <taxon>Ericales</taxon>
        <taxon>Ericaceae</taxon>
        <taxon>Ericoideae</taxon>
        <taxon>Rhodoreae</taxon>
        <taxon>Rhododendron</taxon>
    </lineage>
</organism>
<protein>
    <submittedName>
        <fullName evidence="1">Uncharacterized protein</fullName>
    </submittedName>
</protein>
<dbReference type="EMBL" id="CM046399">
    <property type="protein sequence ID" value="KAI8528571.1"/>
    <property type="molecule type" value="Genomic_DNA"/>
</dbReference>
<reference evidence="1" key="1">
    <citation type="submission" date="2022-02" db="EMBL/GenBank/DDBJ databases">
        <title>Plant Genome Project.</title>
        <authorList>
            <person name="Zhang R.-G."/>
        </authorList>
    </citation>
    <scope>NUCLEOTIDE SEQUENCE</scope>
    <source>
        <strain evidence="1">AT1</strain>
    </source>
</reference>
<comment type="caution">
    <text evidence="1">The sequence shown here is derived from an EMBL/GenBank/DDBJ whole genome shotgun (WGS) entry which is preliminary data.</text>
</comment>
<evidence type="ECO:0000313" key="1">
    <source>
        <dbReference type="EMBL" id="KAI8528571.1"/>
    </source>
</evidence>
<accession>A0ACC0LJ70</accession>
<keyword evidence="2" id="KW-1185">Reference proteome</keyword>